<dbReference type="PANTHER" id="PTHR45913:SF19">
    <property type="entry name" value="LOW QUALITY PROTEIN: ZINC FINGER BED DOMAIN-CONTAINING PROTEIN 5-LIKE"/>
    <property type="match status" value="1"/>
</dbReference>
<name>A0A8C3EY34_CHRPI</name>
<dbReference type="SUPFAM" id="SSF53098">
    <property type="entry name" value="Ribonuclease H-like"/>
    <property type="match status" value="1"/>
</dbReference>
<reference evidence="1" key="1">
    <citation type="submission" date="2025-08" db="UniProtKB">
        <authorList>
            <consortium name="Ensembl"/>
        </authorList>
    </citation>
    <scope>IDENTIFICATION</scope>
</reference>
<dbReference type="OMA" id="TIFTIMD"/>
<reference evidence="1" key="2">
    <citation type="submission" date="2025-09" db="UniProtKB">
        <authorList>
            <consortium name="Ensembl"/>
        </authorList>
    </citation>
    <scope>IDENTIFICATION</scope>
</reference>
<dbReference type="PANTHER" id="PTHR45913">
    <property type="entry name" value="EPM2A-INTERACTING PROTEIN 1"/>
    <property type="match status" value="1"/>
</dbReference>
<proteinExistence type="predicted"/>
<dbReference type="GeneTree" id="ENSGT00940000162521"/>
<dbReference type="Proteomes" id="UP000694380">
    <property type="component" value="Unplaced"/>
</dbReference>
<sequence length="396" mass="45316">MRSASEQSGKKIDAVQLSNNTVARRIKDLANDIEKELVCRLKICHEFSLKLDESTDVSGLAVLLVFVRYRFNNIIEEDLLLCESLQSNTTGEEIFNRINNFIRKHEISWGKCIDVCTDGARAMIGKMKGAVMQIISVAPESSKSRLPAYLKIVLDEAVQIINFVKSRPLQSRLFKILCEEMGSQHKALLLHMEVRWLSRGKVLVRLFELHSELLVFFTSDNSGQKFNDCLTNSSWLMRLYLADIFVKLNDINLSLQGKNVTIFTIMDKISSLKKKLEFWASSVEQNNFDCFPTVHEFLTEINSTVHEEVSSTILQHLRDLQTSLLEYFPTTTDDNAWVRNPFVITAKSIGFTAHTYESLTDLISDSDLKQKFKDLPLNNFWSSLIEEYPNVAKRAV</sequence>
<accession>A0A8C3EY34</accession>
<organism evidence="1 2">
    <name type="scientific">Chrysemys picta bellii</name>
    <name type="common">Western painted turtle</name>
    <name type="synonym">Emys bellii</name>
    <dbReference type="NCBI Taxonomy" id="8478"/>
    <lineage>
        <taxon>Eukaryota</taxon>
        <taxon>Metazoa</taxon>
        <taxon>Chordata</taxon>
        <taxon>Craniata</taxon>
        <taxon>Vertebrata</taxon>
        <taxon>Euteleostomi</taxon>
        <taxon>Archelosauria</taxon>
        <taxon>Testudinata</taxon>
        <taxon>Testudines</taxon>
        <taxon>Cryptodira</taxon>
        <taxon>Durocryptodira</taxon>
        <taxon>Testudinoidea</taxon>
        <taxon>Emydidae</taxon>
        <taxon>Chrysemys</taxon>
    </lineage>
</organism>
<dbReference type="InterPro" id="IPR012337">
    <property type="entry name" value="RNaseH-like_sf"/>
</dbReference>
<dbReference type="AlphaFoldDB" id="A0A8C3EY34"/>
<protein>
    <recommendedName>
        <fullName evidence="3">Zinc finger BED domain-containing protein 5</fullName>
    </recommendedName>
</protein>
<keyword evidence="2" id="KW-1185">Reference proteome</keyword>
<dbReference type="Ensembl" id="ENSCPBT00000000278.1">
    <property type="protein sequence ID" value="ENSCPBP00000000210.1"/>
    <property type="gene ID" value="ENSCPBG00000000199.1"/>
</dbReference>
<evidence type="ECO:0000313" key="2">
    <source>
        <dbReference type="Proteomes" id="UP000694380"/>
    </source>
</evidence>
<evidence type="ECO:0008006" key="3">
    <source>
        <dbReference type="Google" id="ProtNLM"/>
    </source>
</evidence>
<evidence type="ECO:0000313" key="1">
    <source>
        <dbReference type="Ensembl" id="ENSCPBP00000000210.1"/>
    </source>
</evidence>